<dbReference type="AlphaFoldDB" id="A0A444YYN2"/>
<evidence type="ECO:0000256" key="1">
    <source>
        <dbReference type="SAM" id="SignalP"/>
    </source>
</evidence>
<dbReference type="PANTHER" id="PTHR33107:SF36">
    <property type="entry name" value="LIPID TRANSFER PROTEIN"/>
    <property type="match status" value="1"/>
</dbReference>
<dbReference type="STRING" id="3818.A0A444YYN2"/>
<dbReference type="Pfam" id="PF00197">
    <property type="entry name" value="Kunitz_legume"/>
    <property type="match status" value="2"/>
</dbReference>
<dbReference type="Proteomes" id="UP000289738">
    <property type="component" value="Chromosome B05"/>
</dbReference>
<reference evidence="2 3" key="1">
    <citation type="submission" date="2019-01" db="EMBL/GenBank/DDBJ databases">
        <title>Sequencing of cultivated peanut Arachis hypogaea provides insights into genome evolution and oil improvement.</title>
        <authorList>
            <person name="Chen X."/>
        </authorList>
    </citation>
    <scope>NUCLEOTIDE SEQUENCE [LARGE SCALE GENOMIC DNA]</scope>
    <source>
        <strain evidence="3">cv. Fuhuasheng</strain>
        <tissue evidence="2">Leaves</tissue>
    </source>
</reference>
<feature type="signal peptide" evidence="1">
    <location>
        <begin position="1"/>
        <end position="25"/>
    </location>
</feature>
<dbReference type="PANTHER" id="PTHR33107">
    <property type="entry name" value="KUNITZ TRYPSIN INHIBITOR 2"/>
    <property type="match status" value="1"/>
</dbReference>
<dbReference type="SUPFAM" id="SSF50386">
    <property type="entry name" value="STI-like"/>
    <property type="match status" value="2"/>
</dbReference>
<evidence type="ECO:0008006" key="4">
    <source>
        <dbReference type="Google" id="ProtNLM"/>
    </source>
</evidence>
<dbReference type="GO" id="GO:0004866">
    <property type="term" value="F:endopeptidase inhibitor activity"/>
    <property type="evidence" value="ECO:0007669"/>
    <property type="project" value="InterPro"/>
</dbReference>
<sequence>MRSLAFLFALLFGLCSHPFLGEAQGGSIMQLVINTDNNTIQSGKDYFIRPVPTSPSIICCRLLPCIVGDGLALESTTPNKTCPLNVVAERGTGQAVTFTPINPKTNREIYTNSDLNIKFDVKSNCPESTVWKLVSDASNGQRIVTTGGVIGNPGKNTVNNWFQIQKDDNDYNFYFCPRVCETCKPVCGNIGVFQDSNGNSLIAITDRPYKVRFQPCWLGFVDDIHKRCNGILREGENYYIIPVQVQATNNKFSIGTMILNCTFNADPVCPTLFLGVVDGIINHGQPLSFSSIKPNKRGFVHVSRDLNIKFSSSWVQTSYCCNKGYSRVWEIGMFDRSTRKWFVTSGGSVGNPSWRSIKKWFKIEKYEKGYKIVYCPSFCEYCKVQCRDIGVYEDQNGNKRLALVDVPYKSSISW</sequence>
<organism evidence="2 3">
    <name type="scientific">Arachis hypogaea</name>
    <name type="common">Peanut</name>
    <dbReference type="NCBI Taxonomy" id="3818"/>
    <lineage>
        <taxon>Eukaryota</taxon>
        <taxon>Viridiplantae</taxon>
        <taxon>Streptophyta</taxon>
        <taxon>Embryophyta</taxon>
        <taxon>Tracheophyta</taxon>
        <taxon>Spermatophyta</taxon>
        <taxon>Magnoliopsida</taxon>
        <taxon>eudicotyledons</taxon>
        <taxon>Gunneridae</taxon>
        <taxon>Pentapetalae</taxon>
        <taxon>rosids</taxon>
        <taxon>fabids</taxon>
        <taxon>Fabales</taxon>
        <taxon>Fabaceae</taxon>
        <taxon>Papilionoideae</taxon>
        <taxon>50 kb inversion clade</taxon>
        <taxon>dalbergioids sensu lato</taxon>
        <taxon>Dalbergieae</taxon>
        <taxon>Pterocarpus clade</taxon>
        <taxon>Arachis</taxon>
    </lineage>
</organism>
<accession>A0A444YYN2</accession>
<evidence type="ECO:0000313" key="3">
    <source>
        <dbReference type="Proteomes" id="UP000289738"/>
    </source>
</evidence>
<proteinExistence type="predicted"/>
<keyword evidence="3" id="KW-1185">Reference proteome</keyword>
<gene>
    <name evidence="2" type="ORF">Ahy_B05g074362</name>
</gene>
<name>A0A444YYN2_ARAHY</name>
<dbReference type="Gene3D" id="2.80.10.50">
    <property type="match status" value="2"/>
</dbReference>
<dbReference type="InterPro" id="IPR002160">
    <property type="entry name" value="Prot_inh_Kunz-lg"/>
</dbReference>
<dbReference type="EMBL" id="SDMP01000015">
    <property type="protein sequence ID" value="RYR07043.1"/>
    <property type="molecule type" value="Genomic_DNA"/>
</dbReference>
<dbReference type="InterPro" id="IPR011065">
    <property type="entry name" value="Kunitz_inhibitor_STI-like_sf"/>
</dbReference>
<keyword evidence="1" id="KW-0732">Signal</keyword>
<evidence type="ECO:0000313" key="2">
    <source>
        <dbReference type="EMBL" id="RYR07043.1"/>
    </source>
</evidence>
<feature type="chain" id="PRO_5019385608" description="Miraculin" evidence="1">
    <location>
        <begin position="26"/>
        <end position="414"/>
    </location>
</feature>
<dbReference type="SMART" id="SM00452">
    <property type="entry name" value="STI"/>
    <property type="match status" value="2"/>
</dbReference>
<protein>
    <recommendedName>
        <fullName evidence="4">Miraculin</fullName>
    </recommendedName>
</protein>
<comment type="caution">
    <text evidence="2">The sequence shown here is derived from an EMBL/GenBank/DDBJ whole genome shotgun (WGS) entry which is preliminary data.</text>
</comment>